<keyword evidence="3" id="KW-0732">Signal</keyword>
<feature type="compositionally biased region" description="Polar residues" evidence="1">
    <location>
        <begin position="124"/>
        <end position="133"/>
    </location>
</feature>
<accession>A0ABV5KHB0</accession>
<organism evidence="4 5">
    <name type="scientific">Nocardioides plantarum</name>
    <dbReference type="NCBI Taxonomy" id="29299"/>
    <lineage>
        <taxon>Bacteria</taxon>
        <taxon>Bacillati</taxon>
        <taxon>Actinomycetota</taxon>
        <taxon>Actinomycetes</taxon>
        <taxon>Propionibacteriales</taxon>
        <taxon>Nocardioidaceae</taxon>
        <taxon>Nocardioides</taxon>
    </lineage>
</organism>
<dbReference type="RefSeq" id="WP_140009179.1">
    <property type="nucleotide sequence ID" value="NZ_JBHMDG010000034.1"/>
</dbReference>
<dbReference type="Proteomes" id="UP001589750">
    <property type="component" value="Unassembled WGS sequence"/>
</dbReference>
<comment type="caution">
    <text evidence="4">The sequence shown here is derived from an EMBL/GenBank/DDBJ whole genome shotgun (WGS) entry which is preliminary data.</text>
</comment>
<name>A0ABV5KHB0_9ACTN</name>
<evidence type="ECO:0008006" key="6">
    <source>
        <dbReference type="Google" id="ProtNLM"/>
    </source>
</evidence>
<keyword evidence="2" id="KW-1133">Transmembrane helix</keyword>
<feature type="chain" id="PRO_5045925974" description="MYXO-CTERM domain-containing protein" evidence="3">
    <location>
        <begin position="28"/>
        <end position="253"/>
    </location>
</feature>
<feature type="signal peptide" evidence="3">
    <location>
        <begin position="1"/>
        <end position="27"/>
    </location>
</feature>
<evidence type="ECO:0000313" key="4">
    <source>
        <dbReference type="EMBL" id="MFB9315508.1"/>
    </source>
</evidence>
<evidence type="ECO:0000256" key="2">
    <source>
        <dbReference type="SAM" id="Phobius"/>
    </source>
</evidence>
<feature type="compositionally biased region" description="Low complexity" evidence="1">
    <location>
        <begin position="107"/>
        <end position="120"/>
    </location>
</feature>
<reference evidence="4 5" key="1">
    <citation type="submission" date="2024-09" db="EMBL/GenBank/DDBJ databases">
        <authorList>
            <person name="Sun Q."/>
            <person name="Mori K."/>
        </authorList>
    </citation>
    <scope>NUCLEOTIDE SEQUENCE [LARGE SCALE GENOMIC DNA]</scope>
    <source>
        <strain evidence="4 5">JCM 9626</strain>
    </source>
</reference>
<gene>
    <name evidence="4" type="ORF">ACFFRI_20855</name>
</gene>
<feature type="transmembrane region" description="Helical" evidence="2">
    <location>
        <begin position="226"/>
        <end position="244"/>
    </location>
</feature>
<evidence type="ECO:0000256" key="3">
    <source>
        <dbReference type="SAM" id="SignalP"/>
    </source>
</evidence>
<protein>
    <recommendedName>
        <fullName evidence="6">MYXO-CTERM domain-containing protein</fullName>
    </recommendedName>
</protein>
<evidence type="ECO:0000313" key="5">
    <source>
        <dbReference type="Proteomes" id="UP001589750"/>
    </source>
</evidence>
<keyword evidence="2" id="KW-0472">Membrane</keyword>
<evidence type="ECO:0000256" key="1">
    <source>
        <dbReference type="SAM" id="MobiDB-lite"/>
    </source>
</evidence>
<keyword evidence="2" id="KW-0812">Transmembrane</keyword>
<proteinExistence type="predicted"/>
<dbReference type="EMBL" id="JBHMDG010000034">
    <property type="protein sequence ID" value="MFB9315508.1"/>
    <property type="molecule type" value="Genomic_DNA"/>
</dbReference>
<sequence>MTSALRGLAAALLVALLAVPAWSPAHADAAPAAQAVAARADADRPVFTGRFVRAPEVEADGAGPVRRYQVAIDQVFGPVTITTKRVTVRSRLNLETCRPRGSGVGQGSASQGQATPSSGATATGEPSPTQTPAVPTVDKRLRSFVAVRSGAEYVISSCDDVALADADGLIALTVQYGEGRAPGAAEEPAAPVDEVGLRCPDTGDEVDIDDRDSCSSLEDSQSFDRAAAPGLALVIVGVLGLVLARRMGRPRRS</sequence>
<feature type="region of interest" description="Disordered" evidence="1">
    <location>
        <begin position="97"/>
        <end position="136"/>
    </location>
</feature>
<keyword evidence="5" id="KW-1185">Reference proteome</keyword>